<keyword evidence="3" id="KW-1185">Reference proteome</keyword>
<gene>
    <name evidence="2" type="ORF">C492_01658</name>
</gene>
<feature type="transmembrane region" description="Helical" evidence="1">
    <location>
        <begin position="21"/>
        <end position="48"/>
    </location>
</feature>
<dbReference type="AlphaFoldDB" id="L9XXU1"/>
<feature type="transmembrane region" description="Helical" evidence="1">
    <location>
        <begin position="68"/>
        <end position="86"/>
    </location>
</feature>
<sequence>MDGRVMTTPRRRRYLRAQLAWLLAAALCLAALGAFSLGAYVLLAVLGSVVLDEVLTPVAVEPRWRPRWLLPVGLLAAAIVVVLRTLELLSLGLSPGALAAPGVVP</sequence>
<reference evidence="2 3" key="1">
    <citation type="journal article" date="2014" name="PLoS Genet.">
        <title>Phylogenetically driven sequencing of extremely halophilic archaea reveals strategies for static and dynamic osmo-response.</title>
        <authorList>
            <person name="Becker E.A."/>
            <person name="Seitzer P.M."/>
            <person name="Tritt A."/>
            <person name="Larsen D."/>
            <person name="Krusor M."/>
            <person name="Yao A.I."/>
            <person name="Wu D."/>
            <person name="Madern D."/>
            <person name="Eisen J.A."/>
            <person name="Darling A.E."/>
            <person name="Facciotti M.T."/>
        </authorList>
    </citation>
    <scope>NUCLEOTIDE SEQUENCE [LARGE SCALE GENOMIC DNA]</scope>
    <source>
        <strain evidence="2 3">DSM 18795</strain>
    </source>
</reference>
<keyword evidence="1" id="KW-0812">Transmembrane</keyword>
<dbReference type="InterPro" id="IPR058357">
    <property type="entry name" value="DUF8044"/>
</dbReference>
<evidence type="ECO:0000313" key="3">
    <source>
        <dbReference type="Proteomes" id="UP000011531"/>
    </source>
</evidence>
<organism evidence="2 3">
    <name type="scientific">Natronococcus jeotgali DSM 18795</name>
    <dbReference type="NCBI Taxonomy" id="1227498"/>
    <lineage>
        <taxon>Archaea</taxon>
        <taxon>Methanobacteriati</taxon>
        <taxon>Methanobacteriota</taxon>
        <taxon>Stenosarchaea group</taxon>
        <taxon>Halobacteria</taxon>
        <taxon>Halobacteriales</taxon>
        <taxon>Natrialbaceae</taxon>
        <taxon>Natronococcus</taxon>
    </lineage>
</organism>
<keyword evidence="1" id="KW-1133">Transmembrane helix</keyword>
<evidence type="ECO:0000256" key="1">
    <source>
        <dbReference type="SAM" id="Phobius"/>
    </source>
</evidence>
<dbReference type="STRING" id="1227498.C492_01658"/>
<proteinExistence type="predicted"/>
<dbReference type="Proteomes" id="UP000011531">
    <property type="component" value="Unassembled WGS sequence"/>
</dbReference>
<protein>
    <submittedName>
        <fullName evidence="2">Uncharacterized protein</fullName>
    </submittedName>
</protein>
<dbReference type="Pfam" id="PF26161">
    <property type="entry name" value="DUF8044"/>
    <property type="match status" value="1"/>
</dbReference>
<dbReference type="EMBL" id="AOIA01000018">
    <property type="protein sequence ID" value="ELY66246.1"/>
    <property type="molecule type" value="Genomic_DNA"/>
</dbReference>
<evidence type="ECO:0000313" key="2">
    <source>
        <dbReference type="EMBL" id="ELY66246.1"/>
    </source>
</evidence>
<comment type="caution">
    <text evidence="2">The sequence shown here is derived from an EMBL/GenBank/DDBJ whole genome shotgun (WGS) entry which is preliminary data.</text>
</comment>
<keyword evidence="1" id="KW-0472">Membrane</keyword>
<name>L9XXU1_9EURY</name>
<accession>L9XXU1</accession>